<dbReference type="InterPro" id="IPR001156">
    <property type="entry name" value="Transferrin-like_dom"/>
</dbReference>
<dbReference type="CDD" id="cd13529">
    <property type="entry name" value="PBP2_transferrin"/>
    <property type="match status" value="3"/>
</dbReference>
<keyword evidence="1" id="KW-1133">Transmembrane helix</keyword>
<evidence type="ECO:0000256" key="2">
    <source>
        <dbReference type="SAM" id="SignalP"/>
    </source>
</evidence>
<organism evidence="4">
    <name type="scientific">Dunaliella tertiolecta</name>
    <name type="common">Green alga</name>
    <dbReference type="NCBI Taxonomy" id="3047"/>
    <lineage>
        <taxon>Eukaryota</taxon>
        <taxon>Viridiplantae</taxon>
        <taxon>Chlorophyta</taxon>
        <taxon>core chlorophytes</taxon>
        <taxon>Chlorophyceae</taxon>
        <taxon>CS clade</taxon>
        <taxon>Chlamydomonadales</taxon>
        <taxon>Dunaliellaceae</taxon>
        <taxon>Dunaliella</taxon>
    </lineage>
</organism>
<evidence type="ECO:0000259" key="3">
    <source>
        <dbReference type="PROSITE" id="PS51408"/>
    </source>
</evidence>
<dbReference type="PANTHER" id="PTHR11485:SF29">
    <property type="entry name" value="TRANSFERRIN 2"/>
    <property type="match status" value="1"/>
</dbReference>
<dbReference type="PRINTS" id="PR00422">
    <property type="entry name" value="TRANSFERRIN"/>
</dbReference>
<dbReference type="EMBL" id="HBIP01013563">
    <property type="protein sequence ID" value="CAE0492724.1"/>
    <property type="molecule type" value="Transcribed_RNA"/>
</dbReference>
<feature type="domain" description="Transferrin-like" evidence="3">
    <location>
        <begin position="24"/>
        <end position="405"/>
    </location>
</feature>
<reference evidence="4" key="1">
    <citation type="submission" date="2021-01" db="EMBL/GenBank/DDBJ databases">
        <authorList>
            <person name="Corre E."/>
            <person name="Pelletier E."/>
            <person name="Niang G."/>
            <person name="Scheremetjew M."/>
            <person name="Finn R."/>
            <person name="Kale V."/>
            <person name="Holt S."/>
            <person name="Cochrane G."/>
            <person name="Meng A."/>
            <person name="Brown T."/>
            <person name="Cohen L."/>
        </authorList>
    </citation>
    <scope>NUCLEOTIDE SEQUENCE</scope>
    <source>
        <strain evidence="4">CCMP1320</strain>
    </source>
</reference>
<evidence type="ECO:0000256" key="1">
    <source>
        <dbReference type="SAM" id="Phobius"/>
    </source>
</evidence>
<dbReference type="PANTHER" id="PTHR11485">
    <property type="entry name" value="TRANSFERRIN"/>
    <property type="match status" value="1"/>
</dbReference>
<proteinExistence type="predicted"/>
<name>A0A7S3QTT6_DUNTE</name>
<keyword evidence="2" id="KW-0732">Signal</keyword>
<accession>A0A7S3QTT6</accession>
<evidence type="ECO:0000313" key="4">
    <source>
        <dbReference type="EMBL" id="CAE0492724.1"/>
    </source>
</evidence>
<dbReference type="Pfam" id="PF00405">
    <property type="entry name" value="Transferrin"/>
    <property type="match status" value="3"/>
</dbReference>
<dbReference type="GO" id="GO:0005615">
    <property type="term" value="C:extracellular space"/>
    <property type="evidence" value="ECO:0007669"/>
    <property type="project" value="TreeGrafter"/>
</dbReference>
<feature type="domain" description="Transferrin-like" evidence="3">
    <location>
        <begin position="813"/>
        <end position="1167"/>
    </location>
</feature>
<keyword evidence="1" id="KW-0472">Membrane</keyword>
<feature type="signal peptide" evidence="2">
    <location>
        <begin position="1"/>
        <end position="22"/>
    </location>
</feature>
<gene>
    <name evidence="4" type="ORF">DTER00134_LOCUS7797</name>
</gene>
<dbReference type="SUPFAM" id="SSF53850">
    <property type="entry name" value="Periplasmic binding protein-like II"/>
    <property type="match status" value="3"/>
</dbReference>
<sequence>MESFRLLLLGVLALLCTGCAHARIIVCIAPSSPNETSESACKAALEMMYDAMDFLCTLRTSKDECLQAVEEGQAHVTIVGGNLLYSAYAKYNFAAIVAESASEDLGDASHWGVALTKRSMCASVDGDNSVGGPITGLDDSLRGKRACHAGYRTTSGWFLPVGKLAERGIMNLSESTARAEEEGVRVDAEAVKNFWEDNVCAPGSTSNGPKLDGSIYGRVGANGGGLCKQCKQGCTNDDPYAGYDGALRCIDDINQDEVTGGDIAFVKHSTVPDYDGPPLNTRKNDFVGICDAGCMTLFDEEGNPTKDGDGQFKYKKCSTGKSASNAMVVKKSFIGTSEHTKLMTAMGLQNSNSADVPANSALKNEDTVGLWSDDTNKLYKIAEPATDDGFKSFFTAYDSFREIRNSDSGLRVCISGTATPSTCEAALKDAYGRDDLSFYCMKKSEVGCLEAVRTGEAHVTVVGGNELFAAHNQYNLAAIVAEQASGDLEDASYWGVALTKRGNCATVTEEDGSSSQPGGDITGLDSSLKGKAACHTGYRKTSGWYLPVGTLAKDEVIKFSDWAQEAADHNPPVQVDAETIEKFWEDNVCAPGSTENGPLIGGGKYGEVGENGGGLCKRCKTDCTSEDPYAGYDGAVHCIDDDDGNQFTGGDIAFVKHSTLRDYNGPNLNTAKNQYVGICPTKEDGSSGGCMTLFDAAGNPIKDGDQFRYEKCSTGKSASNAMVSSRGFVETEEYTKLMTALGLNNNEVANVATSTPSVTAEETVGVWGSDTKQLRKIANPATTTGFKEFFTAYDQFREIRNSEFANNNNKDEVKVCVPRNDDSELVRRCTDVMNVQYGTSELYFNCKAASSVEACQHGIRDGTFHITTLGGIELFTSYEDYSLEPLVAEIYVTRDPAAYYGIGVVKASQCGEGKMFTGKNKQSLQGKDSCHAGYREAGGWYLPLGSLLSGENPIMPTVQDPNGQVRTDAYSASEFFGKVCAPRATDDGPKVNGTIWEPLCELCKESGGSDPCAANPTQDGNPYYDYTGAFKCMKEGTDESPRVGWVKHTTLSDYNRQFPADRQSLADYAILCTDGCRAWTEENYKDPACNNGEFASQAVIARKDFKTSDLGSKVKATLLNAGKVKLAAMEIAGQENFFWSASTESLEDVSARAFEDDFYQAYSELKEVLYLALGTSPGANHSATMELTLEFPNNPPLDEALRNDIEADIEQELKNACNAAGESCPEAFFSGNITCSADCESGSLQRSLLASEVKASGTVNNIVGSQAFVDYMKKEVKTLGGGTVKSIDIIDESGGAALLRMGFGGCVALVLGLFLAMA</sequence>
<dbReference type="PROSITE" id="PS51408">
    <property type="entry name" value="TRANSFERRIN_LIKE_4"/>
    <property type="match status" value="3"/>
</dbReference>
<dbReference type="GO" id="GO:0005886">
    <property type="term" value="C:plasma membrane"/>
    <property type="evidence" value="ECO:0007669"/>
    <property type="project" value="TreeGrafter"/>
</dbReference>
<protein>
    <recommendedName>
        <fullName evidence="3">Transferrin-like domain-containing protein</fullName>
    </recommendedName>
</protein>
<dbReference type="Gene3D" id="3.40.190.10">
    <property type="entry name" value="Periplasmic binding protein-like II"/>
    <property type="match status" value="6"/>
</dbReference>
<dbReference type="GO" id="GO:0006826">
    <property type="term" value="P:iron ion transport"/>
    <property type="evidence" value="ECO:0007669"/>
    <property type="project" value="TreeGrafter"/>
</dbReference>
<dbReference type="SMART" id="SM00094">
    <property type="entry name" value="TR_FER"/>
    <property type="match status" value="1"/>
</dbReference>
<feature type="transmembrane region" description="Helical" evidence="1">
    <location>
        <begin position="1297"/>
        <end position="1317"/>
    </location>
</feature>
<feature type="domain" description="Transferrin-like" evidence="3">
    <location>
        <begin position="410"/>
        <end position="810"/>
    </location>
</feature>
<keyword evidence="1" id="KW-0812">Transmembrane</keyword>
<feature type="chain" id="PRO_5030884698" description="Transferrin-like domain-containing protein" evidence="2">
    <location>
        <begin position="23"/>
        <end position="1318"/>
    </location>
</feature>
<dbReference type="GO" id="GO:0005769">
    <property type="term" value="C:early endosome"/>
    <property type="evidence" value="ECO:0007669"/>
    <property type="project" value="TreeGrafter"/>
</dbReference>
<dbReference type="GO" id="GO:0055037">
    <property type="term" value="C:recycling endosome"/>
    <property type="evidence" value="ECO:0007669"/>
    <property type="project" value="TreeGrafter"/>
</dbReference>